<evidence type="ECO:0000259" key="2">
    <source>
        <dbReference type="Pfam" id="PF07883"/>
    </source>
</evidence>
<dbReference type="STRING" id="69974.MPLDJ20_260157"/>
<evidence type="ECO:0000313" key="3">
    <source>
        <dbReference type="EMBL" id="CDX12044.1"/>
    </source>
</evidence>
<proteinExistence type="predicted"/>
<sequence>MQTRAAPGTETDWNGTHYETLLTARETGGKLGAFASDAGPGDGPPRHRHPKSDEVFIVLQGRLRFWRAGEISERSAGALFYIPAGVEHTFVVVERARWIAILSPGGLESFFPTVAAQGLEIPRDLAVIKAIATEFDMEITGPPFSIAGP</sequence>
<dbReference type="InterPro" id="IPR013096">
    <property type="entry name" value="Cupin_2"/>
</dbReference>
<dbReference type="Proteomes" id="UP000046122">
    <property type="component" value="Unassembled WGS sequence"/>
</dbReference>
<gene>
    <name evidence="3" type="ORF">MPL3356_110304</name>
    <name evidence="4" type="ORF">MPL3365_140108</name>
</gene>
<keyword evidence="5" id="KW-1185">Reference proteome</keyword>
<reference evidence="5" key="1">
    <citation type="submission" date="2014-08" db="EMBL/GenBank/DDBJ databases">
        <authorList>
            <person name="Moulin L."/>
        </authorList>
    </citation>
    <scope>NUCLEOTIDE SEQUENCE [LARGE SCALE GENOMIC DNA]</scope>
</reference>
<reference evidence="3 6" key="2">
    <citation type="submission" date="2014-08" db="EMBL/GenBank/DDBJ databases">
        <authorList>
            <person name="Moulin Lionel"/>
        </authorList>
    </citation>
    <scope>NUCLEOTIDE SEQUENCE [LARGE SCALE GENOMIC DNA]</scope>
</reference>
<dbReference type="Pfam" id="PF07883">
    <property type="entry name" value="Cupin_2"/>
    <property type="match status" value="1"/>
</dbReference>
<accession>A0A090EY65</accession>
<dbReference type="Gene3D" id="2.60.120.10">
    <property type="entry name" value="Jelly Rolls"/>
    <property type="match status" value="1"/>
</dbReference>
<organism evidence="3 5">
    <name type="scientific">Mesorhizobium plurifarium</name>
    <dbReference type="NCBI Taxonomy" id="69974"/>
    <lineage>
        <taxon>Bacteria</taxon>
        <taxon>Pseudomonadati</taxon>
        <taxon>Pseudomonadota</taxon>
        <taxon>Alphaproteobacteria</taxon>
        <taxon>Hyphomicrobiales</taxon>
        <taxon>Phyllobacteriaceae</taxon>
        <taxon>Mesorhizobium</taxon>
    </lineage>
</organism>
<dbReference type="InterPro" id="IPR053146">
    <property type="entry name" value="QDO-like"/>
</dbReference>
<name>A0A090EY65_MESPL</name>
<protein>
    <recommendedName>
        <fullName evidence="2">Cupin type-2 domain-containing protein</fullName>
    </recommendedName>
</protein>
<dbReference type="SUPFAM" id="SSF51182">
    <property type="entry name" value="RmlC-like cupins"/>
    <property type="match status" value="1"/>
</dbReference>
<feature type="domain" description="Cupin type-2" evidence="2">
    <location>
        <begin position="40"/>
        <end position="101"/>
    </location>
</feature>
<dbReference type="Proteomes" id="UP000045285">
    <property type="component" value="Unassembled WGS sequence"/>
</dbReference>
<dbReference type="EMBL" id="CCNE01000006">
    <property type="protein sequence ID" value="CDX51913.1"/>
    <property type="molecule type" value="Genomic_DNA"/>
</dbReference>
<dbReference type="PANTHER" id="PTHR36440">
    <property type="entry name" value="PUTATIVE (AFU_ORTHOLOGUE AFUA_8G07350)-RELATED"/>
    <property type="match status" value="1"/>
</dbReference>
<evidence type="ECO:0000313" key="4">
    <source>
        <dbReference type="EMBL" id="CDX51913.1"/>
    </source>
</evidence>
<dbReference type="InterPro" id="IPR011051">
    <property type="entry name" value="RmlC_Cupin_sf"/>
</dbReference>
<evidence type="ECO:0000313" key="6">
    <source>
        <dbReference type="Proteomes" id="UP000046122"/>
    </source>
</evidence>
<dbReference type="PANTHER" id="PTHR36440:SF1">
    <property type="entry name" value="PUTATIVE (AFU_ORTHOLOGUE AFUA_8G07350)-RELATED"/>
    <property type="match status" value="1"/>
</dbReference>
<feature type="region of interest" description="Disordered" evidence="1">
    <location>
        <begin position="32"/>
        <end position="51"/>
    </location>
</feature>
<evidence type="ECO:0000313" key="5">
    <source>
        <dbReference type="Proteomes" id="UP000045285"/>
    </source>
</evidence>
<evidence type="ECO:0000256" key="1">
    <source>
        <dbReference type="SAM" id="MobiDB-lite"/>
    </source>
</evidence>
<dbReference type="InterPro" id="IPR014710">
    <property type="entry name" value="RmlC-like_jellyroll"/>
</dbReference>
<dbReference type="EMBL" id="CCMZ01000003">
    <property type="protein sequence ID" value="CDX12044.1"/>
    <property type="molecule type" value="Genomic_DNA"/>
</dbReference>
<dbReference type="AlphaFoldDB" id="A0A090EY65"/>